<protein>
    <submittedName>
        <fullName evidence="9">Carbohydrate ABC transporter permease</fullName>
    </submittedName>
</protein>
<dbReference type="CDD" id="cd06261">
    <property type="entry name" value="TM_PBP2"/>
    <property type="match status" value="1"/>
</dbReference>
<evidence type="ECO:0000256" key="7">
    <source>
        <dbReference type="RuleBase" id="RU363032"/>
    </source>
</evidence>
<dbReference type="SUPFAM" id="SSF161098">
    <property type="entry name" value="MetI-like"/>
    <property type="match status" value="1"/>
</dbReference>
<comment type="subcellular location">
    <subcellularLocation>
        <location evidence="1 7">Cell membrane</location>
        <topology evidence="1 7">Multi-pass membrane protein</topology>
    </subcellularLocation>
</comment>
<dbReference type="InterPro" id="IPR000515">
    <property type="entry name" value="MetI-like"/>
</dbReference>
<dbReference type="PANTHER" id="PTHR43744">
    <property type="entry name" value="ABC TRANSPORTER PERMEASE PROTEIN MG189-RELATED-RELATED"/>
    <property type="match status" value="1"/>
</dbReference>
<proteinExistence type="inferred from homology"/>
<keyword evidence="3" id="KW-1003">Cell membrane</keyword>
<evidence type="ECO:0000259" key="8">
    <source>
        <dbReference type="PROSITE" id="PS50928"/>
    </source>
</evidence>
<dbReference type="Pfam" id="PF00528">
    <property type="entry name" value="BPD_transp_1"/>
    <property type="match status" value="1"/>
</dbReference>
<sequence>MTDTQTTALAIRQRAAGKRLRLGNGVTHAVLIVASLTMIFPFLWQILMSLATNAQVTSVPPTFWPGELHFENFAHVFDQLPFLNQLWVSAAVTTIRTVGQLLLCSMAGYAFARLEFPFKRTIFAIVLAILMVPPQVYLLPQYQIVQGLGWLNTIAGIAAPGIFSAFGTFMMRQFFMGLPEELSEAARLDGANHFQIFWKIMLPLAKPGLSALAIITVLASWNDLLWPLIVATDATQMPLAPGIATLTSQRSIPDYPLLLAASLLAMAPVLILFLSMQRRVIDGIAFSGLK</sequence>
<evidence type="ECO:0000256" key="4">
    <source>
        <dbReference type="ARBA" id="ARBA00022692"/>
    </source>
</evidence>
<keyword evidence="5 7" id="KW-1133">Transmembrane helix</keyword>
<feature type="domain" description="ABC transmembrane type-1" evidence="8">
    <location>
        <begin position="86"/>
        <end position="276"/>
    </location>
</feature>
<evidence type="ECO:0000313" key="9">
    <source>
        <dbReference type="EMBL" id="GAA1783594.1"/>
    </source>
</evidence>
<evidence type="ECO:0000313" key="10">
    <source>
        <dbReference type="Proteomes" id="UP001500851"/>
    </source>
</evidence>
<feature type="transmembrane region" description="Helical" evidence="7">
    <location>
        <begin position="121"/>
        <end position="138"/>
    </location>
</feature>
<feature type="transmembrane region" description="Helical" evidence="7">
    <location>
        <begin position="86"/>
        <end position="109"/>
    </location>
</feature>
<reference evidence="10" key="1">
    <citation type="journal article" date="2019" name="Int. J. Syst. Evol. Microbiol.">
        <title>The Global Catalogue of Microorganisms (GCM) 10K type strain sequencing project: providing services to taxonomists for standard genome sequencing and annotation.</title>
        <authorList>
            <consortium name="The Broad Institute Genomics Platform"/>
            <consortium name="The Broad Institute Genome Sequencing Center for Infectious Disease"/>
            <person name="Wu L."/>
            <person name="Ma J."/>
        </authorList>
    </citation>
    <scope>NUCLEOTIDE SEQUENCE [LARGE SCALE GENOMIC DNA]</scope>
    <source>
        <strain evidence="10">JCM 14736</strain>
    </source>
</reference>
<evidence type="ECO:0000256" key="2">
    <source>
        <dbReference type="ARBA" id="ARBA00022448"/>
    </source>
</evidence>
<gene>
    <name evidence="9" type="ORF">GCM10009768_10550</name>
</gene>
<name>A0ABP4XL15_9MICO</name>
<feature type="transmembrane region" description="Helical" evidence="7">
    <location>
        <begin position="196"/>
        <end position="221"/>
    </location>
</feature>
<dbReference type="PANTHER" id="PTHR43744:SF12">
    <property type="entry name" value="ABC TRANSPORTER PERMEASE PROTEIN MG189-RELATED"/>
    <property type="match status" value="1"/>
</dbReference>
<accession>A0ABP4XL15</accession>
<comment type="caution">
    <text evidence="9">The sequence shown here is derived from an EMBL/GenBank/DDBJ whole genome shotgun (WGS) entry which is preliminary data.</text>
</comment>
<keyword evidence="6 7" id="KW-0472">Membrane</keyword>
<evidence type="ECO:0000256" key="5">
    <source>
        <dbReference type="ARBA" id="ARBA00022989"/>
    </source>
</evidence>
<dbReference type="RefSeq" id="WP_052961495.1">
    <property type="nucleotide sequence ID" value="NZ_BAAAOB010000001.1"/>
</dbReference>
<keyword evidence="2 7" id="KW-0813">Transport</keyword>
<dbReference type="PROSITE" id="PS50928">
    <property type="entry name" value="ABC_TM1"/>
    <property type="match status" value="1"/>
</dbReference>
<keyword evidence="4 7" id="KW-0812">Transmembrane</keyword>
<dbReference type="EMBL" id="BAAAOB010000001">
    <property type="protein sequence ID" value="GAA1783594.1"/>
    <property type="molecule type" value="Genomic_DNA"/>
</dbReference>
<evidence type="ECO:0000256" key="1">
    <source>
        <dbReference type="ARBA" id="ARBA00004651"/>
    </source>
</evidence>
<evidence type="ECO:0000256" key="6">
    <source>
        <dbReference type="ARBA" id="ARBA00023136"/>
    </source>
</evidence>
<comment type="similarity">
    <text evidence="7">Belongs to the binding-protein-dependent transport system permease family.</text>
</comment>
<dbReference type="Proteomes" id="UP001500851">
    <property type="component" value="Unassembled WGS sequence"/>
</dbReference>
<evidence type="ECO:0000256" key="3">
    <source>
        <dbReference type="ARBA" id="ARBA00022475"/>
    </source>
</evidence>
<dbReference type="Gene3D" id="1.10.3720.10">
    <property type="entry name" value="MetI-like"/>
    <property type="match status" value="1"/>
</dbReference>
<organism evidence="9 10">
    <name type="scientific">Leucobacter iarius</name>
    <dbReference type="NCBI Taxonomy" id="333963"/>
    <lineage>
        <taxon>Bacteria</taxon>
        <taxon>Bacillati</taxon>
        <taxon>Actinomycetota</taxon>
        <taxon>Actinomycetes</taxon>
        <taxon>Micrococcales</taxon>
        <taxon>Microbacteriaceae</taxon>
        <taxon>Leucobacter</taxon>
    </lineage>
</organism>
<keyword evidence="10" id="KW-1185">Reference proteome</keyword>
<feature type="transmembrane region" description="Helical" evidence="7">
    <location>
        <begin position="22"/>
        <end position="44"/>
    </location>
</feature>
<feature type="transmembrane region" description="Helical" evidence="7">
    <location>
        <begin position="150"/>
        <end position="175"/>
    </location>
</feature>
<dbReference type="InterPro" id="IPR035906">
    <property type="entry name" value="MetI-like_sf"/>
</dbReference>
<feature type="transmembrane region" description="Helical" evidence="7">
    <location>
        <begin position="255"/>
        <end position="274"/>
    </location>
</feature>